<evidence type="ECO:0000313" key="3">
    <source>
        <dbReference type="EMBL" id="GAA0941146.1"/>
    </source>
</evidence>
<feature type="compositionally biased region" description="Low complexity" evidence="1">
    <location>
        <begin position="32"/>
        <end position="49"/>
    </location>
</feature>
<proteinExistence type="predicted"/>
<feature type="region of interest" description="Disordered" evidence="1">
    <location>
        <begin position="32"/>
        <end position="53"/>
    </location>
</feature>
<evidence type="ECO:0000256" key="1">
    <source>
        <dbReference type="SAM" id="MobiDB-lite"/>
    </source>
</evidence>
<dbReference type="EMBL" id="BAAAHQ010000030">
    <property type="protein sequence ID" value="GAA0941146.1"/>
    <property type="molecule type" value="Genomic_DNA"/>
</dbReference>
<feature type="chain" id="PRO_5045273296" description="Lipoprotein" evidence="2">
    <location>
        <begin position="19"/>
        <end position="172"/>
    </location>
</feature>
<evidence type="ECO:0008006" key="5">
    <source>
        <dbReference type="Google" id="ProtNLM"/>
    </source>
</evidence>
<protein>
    <recommendedName>
        <fullName evidence="5">Lipoprotein</fullName>
    </recommendedName>
</protein>
<gene>
    <name evidence="3" type="ORF">GCM10009560_52900</name>
</gene>
<dbReference type="RefSeq" id="WP_343952738.1">
    <property type="nucleotide sequence ID" value="NZ_BAAAHQ010000030.1"/>
</dbReference>
<comment type="caution">
    <text evidence="3">The sequence shown here is derived from an EMBL/GenBank/DDBJ whole genome shotgun (WGS) entry which is preliminary data.</text>
</comment>
<name>A0ABN1QDL3_9ACTN</name>
<feature type="signal peptide" evidence="2">
    <location>
        <begin position="1"/>
        <end position="18"/>
    </location>
</feature>
<accession>A0ABN1QDL3</accession>
<reference evidence="3 4" key="1">
    <citation type="journal article" date="2019" name="Int. J. Syst. Evol. Microbiol.">
        <title>The Global Catalogue of Microorganisms (GCM) 10K type strain sequencing project: providing services to taxonomists for standard genome sequencing and annotation.</title>
        <authorList>
            <consortium name="The Broad Institute Genomics Platform"/>
            <consortium name="The Broad Institute Genome Sequencing Center for Infectious Disease"/>
            <person name="Wu L."/>
            <person name="Ma J."/>
        </authorList>
    </citation>
    <scope>NUCLEOTIDE SEQUENCE [LARGE SCALE GENOMIC DNA]</scope>
    <source>
        <strain evidence="3 4">JCM 11136</strain>
    </source>
</reference>
<evidence type="ECO:0000313" key="4">
    <source>
        <dbReference type="Proteomes" id="UP001501578"/>
    </source>
</evidence>
<organism evidence="3 4">
    <name type="scientific">Nonomuraea longicatena</name>
    <dbReference type="NCBI Taxonomy" id="83682"/>
    <lineage>
        <taxon>Bacteria</taxon>
        <taxon>Bacillati</taxon>
        <taxon>Actinomycetota</taxon>
        <taxon>Actinomycetes</taxon>
        <taxon>Streptosporangiales</taxon>
        <taxon>Streptosporangiaceae</taxon>
        <taxon>Nonomuraea</taxon>
    </lineage>
</organism>
<dbReference type="Proteomes" id="UP001501578">
    <property type="component" value="Unassembled WGS sequence"/>
</dbReference>
<keyword evidence="2" id="KW-0732">Signal</keyword>
<sequence>MRRTLLPAALLIAVTACAAEAPRAGVASVATASASPSAGASSTATGDPADNGRKFAACMRDNGVDLPDPEPGTHPLTSSLKVDKSQLQKFEETTEKCRAFLPPKDSVKLNPQQQETVRAFAECLRENGIDMPDPDPNGGFGGRAPKIDQSSPTFKKAMQACRGKIDNGGAAR</sequence>
<evidence type="ECO:0000256" key="2">
    <source>
        <dbReference type="SAM" id="SignalP"/>
    </source>
</evidence>
<feature type="region of interest" description="Disordered" evidence="1">
    <location>
        <begin position="129"/>
        <end position="157"/>
    </location>
</feature>
<dbReference type="PROSITE" id="PS51257">
    <property type="entry name" value="PROKAR_LIPOPROTEIN"/>
    <property type="match status" value="1"/>
</dbReference>
<keyword evidence="4" id="KW-1185">Reference proteome</keyword>